<sequence>MLQEVRVSEYICVYNIVVKVMTSLLDRIENLPPELRRLIWTVSIDNIERQELETRDSLSTYIHSWIFKLKDNWILQEQPSSILHHLKQCMARRHSWVNSSCGTEYLEELIATQDVIFGDSHGLFRYSTPEALEIAASVRKWIRVLEACGFTTTRRTGVKVYAMGNTDPDYLPLLKSLMKTAYQCDSTKVFFEAFSFSGYARFNAICTLGNSTSSRQRLLPALAEKDREFKEAVKKDEMHLIARECFWDEEIPGAMASRDAKWKKFIETTREYTEKLLDMLEGLEEKPVLLYDFHADEDRWPDAHGPEIADSEDEGLLSE</sequence>
<feature type="compositionally biased region" description="Basic and acidic residues" evidence="1">
    <location>
        <begin position="298"/>
        <end position="307"/>
    </location>
</feature>
<protein>
    <submittedName>
        <fullName evidence="2">Uncharacterized protein</fullName>
    </submittedName>
</protein>
<dbReference type="AlphaFoldDB" id="A0A4T0C3B3"/>
<feature type="compositionally biased region" description="Acidic residues" evidence="1">
    <location>
        <begin position="309"/>
        <end position="319"/>
    </location>
</feature>
<reference evidence="2 3" key="1">
    <citation type="submission" date="2018-10" db="EMBL/GenBank/DDBJ databases">
        <title>Fifty Aureobasidium pullulans genomes reveal a recombining polyextremotolerant generalist.</title>
        <authorList>
            <person name="Gostincar C."/>
            <person name="Turk M."/>
            <person name="Zajc J."/>
            <person name="Gunde-Cimerman N."/>
        </authorList>
    </citation>
    <scope>NUCLEOTIDE SEQUENCE [LARGE SCALE GENOMIC DNA]</scope>
    <source>
        <strain evidence="2 3">EXF-1645</strain>
    </source>
</reference>
<evidence type="ECO:0000313" key="3">
    <source>
        <dbReference type="Proteomes" id="UP000308724"/>
    </source>
</evidence>
<comment type="caution">
    <text evidence="2">The sequence shown here is derived from an EMBL/GenBank/DDBJ whole genome shotgun (WGS) entry which is preliminary data.</text>
</comment>
<dbReference type="EMBL" id="QZBZ01000020">
    <property type="protein sequence ID" value="TIA41439.1"/>
    <property type="molecule type" value="Genomic_DNA"/>
</dbReference>
<evidence type="ECO:0000313" key="2">
    <source>
        <dbReference type="EMBL" id="TIA41439.1"/>
    </source>
</evidence>
<name>A0A4T0C3B3_AURPU</name>
<accession>A0A4T0C3B3</accession>
<dbReference type="Proteomes" id="UP000308724">
    <property type="component" value="Unassembled WGS sequence"/>
</dbReference>
<organism evidence="2 3">
    <name type="scientific">Aureobasidium pullulans</name>
    <name type="common">Black yeast</name>
    <name type="synonym">Pullularia pullulans</name>
    <dbReference type="NCBI Taxonomy" id="5580"/>
    <lineage>
        <taxon>Eukaryota</taxon>
        <taxon>Fungi</taxon>
        <taxon>Dikarya</taxon>
        <taxon>Ascomycota</taxon>
        <taxon>Pezizomycotina</taxon>
        <taxon>Dothideomycetes</taxon>
        <taxon>Dothideomycetidae</taxon>
        <taxon>Dothideales</taxon>
        <taxon>Saccotheciaceae</taxon>
        <taxon>Aureobasidium</taxon>
    </lineage>
</organism>
<feature type="region of interest" description="Disordered" evidence="1">
    <location>
        <begin position="298"/>
        <end position="319"/>
    </location>
</feature>
<evidence type="ECO:0000256" key="1">
    <source>
        <dbReference type="SAM" id="MobiDB-lite"/>
    </source>
</evidence>
<gene>
    <name evidence="2" type="ORF">D6C78_01776</name>
</gene>
<proteinExistence type="predicted"/>